<comment type="caution">
    <text evidence="2">The sequence shown here is derived from an EMBL/GenBank/DDBJ whole genome shotgun (WGS) entry which is preliminary data.</text>
</comment>
<accession>A0A0Q3TP00</accession>
<dbReference type="InterPro" id="IPR004176">
    <property type="entry name" value="Clp_R_N"/>
</dbReference>
<evidence type="ECO:0000259" key="1">
    <source>
        <dbReference type="PROSITE" id="PS51186"/>
    </source>
</evidence>
<dbReference type="InterPro" id="IPR000182">
    <property type="entry name" value="GNAT_dom"/>
</dbReference>
<name>A0A0Q3TP00_9BACI</name>
<protein>
    <recommendedName>
        <fullName evidence="1">N-acetyltransferase domain-containing protein</fullName>
    </recommendedName>
</protein>
<dbReference type="Gene3D" id="1.10.1780.10">
    <property type="entry name" value="Clp, N-terminal domain"/>
    <property type="match status" value="1"/>
</dbReference>
<dbReference type="InterPro" id="IPR016181">
    <property type="entry name" value="Acyl_CoA_acyltransferase"/>
</dbReference>
<dbReference type="CDD" id="cd04301">
    <property type="entry name" value="NAT_SF"/>
    <property type="match status" value="1"/>
</dbReference>
<dbReference type="SUPFAM" id="SSF55729">
    <property type="entry name" value="Acyl-CoA N-acyltransferases (Nat)"/>
    <property type="match status" value="1"/>
</dbReference>
<dbReference type="SUPFAM" id="SSF81923">
    <property type="entry name" value="Double Clp-N motif"/>
    <property type="match status" value="1"/>
</dbReference>
<dbReference type="Pfam" id="PF02861">
    <property type="entry name" value="Clp_N"/>
    <property type="match status" value="1"/>
</dbReference>
<sequence>MKFSERTLRIFKNAEMEAHKSTNIVYPIHLILGILRERTGGCAELFLHYPKLYDTLKERMQKINFNNQEQGIQTEFFNMKVTHTTFQVLENACNRMKRFKQVYINEGLLIKAIFDVNDEMTKAMLEGVVVSPIVEILSSPRDMIVSLKDYSIPDLTSTDLIIRKAVIEDANALKDFVEAEFGNGWLDSVENGLQEENIPIYVAIQNGKILGFACFDVVRRKKGLFGPMGTAISNRTQGIGYMLLHCCLKEMKDIGYEYAVIGEAGPLEFYEKACNAVVIPMGV</sequence>
<dbReference type="GO" id="GO:0016747">
    <property type="term" value="F:acyltransferase activity, transferring groups other than amino-acyl groups"/>
    <property type="evidence" value="ECO:0007669"/>
    <property type="project" value="InterPro"/>
</dbReference>
<dbReference type="Proteomes" id="UP000051888">
    <property type="component" value="Unassembled WGS sequence"/>
</dbReference>
<evidence type="ECO:0000313" key="3">
    <source>
        <dbReference type="Proteomes" id="UP000051888"/>
    </source>
</evidence>
<dbReference type="InterPro" id="IPR036628">
    <property type="entry name" value="Clp_N_dom_sf"/>
</dbReference>
<dbReference type="RefSeq" id="WP_213083980.1">
    <property type="nucleotide sequence ID" value="NZ_LJJC01000004.1"/>
</dbReference>
<dbReference type="PROSITE" id="PS51186">
    <property type="entry name" value="GNAT"/>
    <property type="match status" value="1"/>
</dbReference>
<dbReference type="Gene3D" id="3.40.630.30">
    <property type="match status" value="1"/>
</dbReference>
<feature type="domain" description="N-acetyltransferase" evidence="1">
    <location>
        <begin position="160"/>
        <end position="283"/>
    </location>
</feature>
<reference evidence="2 3" key="1">
    <citation type="submission" date="2015-09" db="EMBL/GenBank/DDBJ databases">
        <title>Genome sequencing project for genomic taxonomy and phylogenomics of Bacillus-like bacteria.</title>
        <authorList>
            <person name="Liu B."/>
            <person name="Wang J."/>
            <person name="Zhu Y."/>
            <person name="Liu G."/>
            <person name="Chen Q."/>
            <person name="Chen Z."/>
            <person name="Lan J."/>
            <person name="Che J."/>
            <person name="Ge C."/>
            <person name="Shi H."/>
            <person name="Pan Z."/>
            <person name="Liu X."/>
        </authorList>
    </citation>
    <scope>NUCLEOTIDE SEQUENCE [LARGE SCALE GENOMIC DNA]</scope>
    <source>
        <strain evidence="2 3">LMG 18435</strain>
    </source>
</reference>
<dbReference type="Pfam" id="PF00583">
    <property type="entry name" value="Acetyltransf_1"/>
    <property type="match status" value="1"/>
</dbReference>
<dbReference type="STRING" id="157838.AN964_13535"/>
<keyword evidence="3" id="KW-1185">Reference proteome</keyword>
<organism evidence="2 3">
    <name type="scientific">Heyndrickxia shackletonii</name>
    <dbReference type="NCBI Taxonomy" id="157838"/>
    <lineage>
        <taxon>Bacteria</taxon>
        <taxon>Bacillati</taxon>
        <taxon>Bacillota</taxon>
        <taxon>Bacilli</taxon>
        <taxon>Bacillales</taxon>
        <taxon>Bacillaceae</taxon>
        <taxon>Heyndrickxia</taxon>
    </lineage>
</organism>
<dbReference type="EMBL" id="LJJC01000004">
    <property type="protein sequence ID" value="KQL55497.1"/>
    <property type="molecule type" value="Genomic_DNA"/>
</dbReference>
<dbReference type="PATRIC" id="fig|157838.3.peg.3008"/>
<proteinExistence type="predicted"/>
<evidence type="ECO:0000313" key="2">
    <source>
        <dbReference type="EMBL" id="KQL55497.1"/>
    </source>
</evidence>
<gene>
    <name evidence="2" type="ORF">AN964_13535</name>
</gene>
<dbReference type="AlphaFoldDB" id="A0A0Q3TP00"/>